<dbReference type="PROSITE" id="PS51782">
    <property type="entry name" value="LYSM"/>
    <property type="match status" value="2"/>
</dbReference>
<dbReference type="GO" id="GO:0004222">
    <property type="term" value="F:metalloendopeptidase activity"/>
    <property type="evidence" value="ECO:0007669"/>
    <property type="project" value="TreeGrafter"/>
</dbReference>
<protein>
    <recommendedName>
        <fullName evidence="2">LysM domain-containing protein</fullName>
    </recommendedName>
</protein>
<reference evidence="3 4" key="1">
    <citation type="journal article" date="2016" name="Nat. Commun.">
        <title>Thousands of microbial genomes shed light on interconnected biogeochemical processes in an aquifer system.</title>
        <authorList>
            <person name="Anantharaman K."/>
            <person name="Brown C.T."/>
            <person name="Hug L.A."/>
            <person name="Sharon I."/>
            <person name="Castelle C.J."/>
            <person name="Probst A.J."/>
            <person name="Thomas B.C."/>
            <person name="Singh A."/>
            <person name="Wilkins M.J."/>
            <person name="Karaoz U."/>
            <person name="Brodie E.L."/>
            <person name="Williams K.H."/>
            <person name="Hubbard S.S."/>
            <person name="Banfield J.F."/>
        </authorList>
    </citation>
    <scope>NUCLEOTIDE SEQUENCE [LARGE SCALE GENOMIC DNA]</scope>
</reference>
<dbReference type="CDD" id="cd12797">
    <property type="entry name" value="M23_peptidase"/>
    <property type="match status" value="1"/>
</dbReference>
<dbReference type="InterPro" id="IPR016047">
    <property type="entry name" value="M23ase_b-sheet_dom"/>
</dbReference>
<name>A0A1F7WGX9_9BACT</name>
<dbReference type="STRING" id="1802471.A2115_00670"/>
<organism evidence="3 4">
    <name type="scientific">Candidatus Woesebacteria bacterium GWA1_41_8</name>
    <dbReference type="NCBI Taxonomy" id="1802471"/>
    <lineage>
        <taxon>Bacteria</taxon>
        <taxon>Candidatus Woeseibacteriota</taxon>
    </lineage>
</organism>
<gene>
    <name evidence="3" type="ORF">A2115_00670</name>
</gene>
<dbReference type="InterPro" id="IPR036779">
    <property type="entry name" value="LysM_dom_sf"/>
</dbReference>
<evidence type="ECO:0000313" key="4">
    <source>
        <dbReference type="Proteomes" id="UP000176198"/>
    </source>
</evidence>
<dbReference type="PANTHER" id="PTHR21666:SF270">
    <property type="entry name" value="MUREIN HYDROLASE ACTIVATOR ENVC"/>
    <property type="match status" value="1"/>
</dbReference>
<keyword evidence="1" id="KW-0812">Transmembrane</keyword>
<proteinExistence type="predicted"/>
<evidence type="ECO:0000256" key="1">
    <source>
        <dbReference type="SAM" id="Phobius"/>
    </source>
</evidence>
<dbReference type="InterPro" id="IPR011055">
    <property type="entry name" value="Dup_hybrid_motif"/>
</dbReference>
<dbReference type="CDD" id="cd00118">
    <property type="entry name" value="LysM"/>
    <property type="match status" value="2"/>
</dbReference>
<dbReference type="EMBL" id="MGFJ01000031">
    <property type="protein sequence ID" value="OGM02063.1"/>
    <property type="molecule type" value="Genomic_DNA"/>
</dbReference>
<keyword evidence="1" id="KW-1133">Transmembrane helix</keyword>
<dbReference type="Gene3D" id="3.10.350.10">
    <property type="entry name" value="LysM domain"/>
    <property type="match status" value="2"/>
</dbReference>
<dbReference type="AlphaFoldDB" id="A0A1F7WGX9"/>
<feature type="transmembrane region" description="Helical" evidence="1">
    <location>
        <begin position="96"/>
        <end position="116"/>
    </location>
</feature>
<evidence type="ECO:0000259" key="2">
    <source>
        <dbReference type="PROSITE" id="PS51782"/>
    </source>
</evidence>
<dbReference type="Gene3D" id="2.70.70.10">
    <property type="entry name" value="Glucose Permease (Domain IIA)"/>
    <property type="match status" value="1"/>
</dbReference>
<dbReference type="InterPro" id="IPR050570">
    <property type="entry name" value="Cell_wall_metabolism_enzyme"/>
</dbReference>
<dbReference type="Proteomes" id="UP000176198">
    <property type="component" value="Unassembled WGS sequence"/>
</dbReference>
<dbReference type="SUPFAM" id="SSF51261">
    <property type="entry name" value="Duplicated hybrid motif"/>
    <property type="match status" value="1"/>
</dbReference>
<feature type="domain" description="LysM" evidence="2">
    <location>
        <begin position="158"/>
        <end position="202"/>
    </location>
</feature>
<keyword evidence="1" id="KW-0472">Membrane</keyword>
<accession>A0A1F7WGX9</accession>
<dbReference type="SMART" id="SM00257">
    <property type="entry name" value="LysM"/>
    <property type="match status" value="2"/>
</dbReference>
<dbReference type="InterPro" id="IPR018392">
    <property type="entry name" value="LysM"/>
</dbReference>
<feature type="domain" description="LysM" evidence="2">
    <location>
        <begin position="208"/>
        <end position="256"/>
    </location>
</feature>
<dbReference type="Pfam" id="PF01476">
    <property type="entry name" value="LysM"/>
    <property type="match status" value="2"/>
</dbReference>
<dbReference type="PANTHER" id="PTHR21666">
    <property type="entry name" value="PEPTIDASE-RELATED"/>
    <property type="match status" value="1"/>
</dbReference>
<sequence length="402" mass="43830">MKKFNFKVHRKNKVTSLNEGTDLAKRRRLSLIRASGILRRLSIAMATLYKDLITFFSELIRFLVKVSNRSFVRFETIKGIFVTVLYKQRGRYASRFIHSGMAGLAALGVMVAPVIAQEFPGRSANPWDIPSPSSVLSASTQDPDTTTQISDKVRDKTLNYTVQQGDTVSTVANKFGVSTDTILWQNNLSTTSSIKPGQILEVLPVTGVLHTVQKGDTVYSIAKKYDASPQAIVDFPYNTFVNDETFELAVGQVVIVPDGVKPSATQSSPRIRQITPDAGTVVASGVFVWPAGGTITQYYSWYHPGIDVANRAAPNILAADSGTVITSSWDPSGYGNKVIIDHGNGHQTLYAHMQRLYVVVGQSVARGNAIGKMGSTGRSTGTHLHFEILKNGVKINPLGVLR</sequence>
<comment type="caution">
    <text evidence="3">The sequence shown here is derived from an EMBL/GenBank/DDBJ whole genome shotgun (WGS) entry which is preliminary data.</text>
</comment>
<evidence type="ECO:0000313" key="3">
    <source>
        <dbReference type="EMBL" id="OGM02063.1"/>
    </source>
</evidence>
<dbReference type="Pfam" id="PF01551">
    <property type="entry name" value="Peptidase_M23"/>
    <property type="match status" value="1"/>
</dbReference>